<reference evidence="2" key="1">
    <citation type="submission" date="2011-05" db="EMBL/GenBank/DDBJ databases">
        <authorList>
            <person name="Richards S.R."/>
            <person name="Qu J."/>
            <person name="Jiang H."/>
            <person name="Jhangiani S.N."/>
            <person name="Agravi P."/>
            <person name="Goodspeed R."/>
            <person name="Gross S."/>
            <person name="Mandapat C."/>
            <person name="Jackson L."/>
            <person name="Mathew T."/>
            <person name="Pu L."/>
            <person name="Thornton R."/>
            <person name="Saada N."/>
            <person name="Wilczek-Boney K.B."/>
            <person name="Lee S."/>
            <person name="Kovar C."/>
            <person name="Wu Y."/>
            <person name="Scherer S.E."/>
            <person name="Worley K.C."/>
            <person name="Muzny D.M."/>
            <person name="Gibbs R."/>
        </authorList>
    </citation>
    <scope>NUCLEOTIDE SEQUENCE</scope>
    <source>
        <strain evidence="2">Brora</strain>
    </source>
</reference>
<proteinExistence type="predicted"/>
<dbReference type="GO" id="GO:0005739">
    <property type="term" value="C:mitochondrion"/>
    <property type="evidence" value="ECO:0007669"/>
    <property type="project" value="TreeGrafter"/>
</dbReference>
<protein>
    <submittedName>
        <fullName evidence="1">Uncharacterized protein</fullName>
    </submittedName>
</protein>
<dbReference type="Gene3D" id="3.40.470.10">
    <property type="entry name" value="Uracil-DNA glycosylase-like domain"/>
    <property type="match status" value="1"/>
</dbReference>
<dbReference type="InterPro" id="IPR036895">
    <property type="entry name" value="Uracil-DNA_glycosylase-like_sf"/>
</dbReference>
<dbReference type="eggNOG" id="KOG2994">
    <property type="taxonomic scope" value="Eukaryota"/>
</dbReference>
<dbReference type="HOGENOM" id="CLU_1379715_0_0_1"/>
<dbReference type="AlphaFoldDB" id="T1J671"/>
<accession>T1J671</accession>
<evidence type="ECO:0000313" key="1">
    <source>
        <dbReference type="EnsemblMetazoa" id="SMAR009137-PA"/>
    </source>
</evidence>
<dbReference type="PhylomeDB" id="T1J671"/>
<sequence>MPSQVKTLGRVTMPNQVKSFEKVTLPNQVKSIRKVTLPNHIKMANYFATVKIFQKQTFDTGTQTELKGSPTSINFFNDSKNEFSVYPIYEDEALYQIEKDRIAKRIDQLCKKVPAVYSKIGVSWFKALEPEFSKPYFRRISFYLTKDKKAHAVYPKQELMYNWTTKCDIRNVKVVILGRQPAHLDNYSNGKNDIFLRF</sequence>
<dbReference type="GO" id="GO:0097510">
    <property type="term" value="P:base-excision repair, AP site formation via deaminated base removal"/>
    <property type="evidence" value="ECO:0007669"/>
    <property type="project" value="TreeGrafter"/>
</dbReference>
<dbReference type="PANTHER" id="PTHR11264">
    <property type="entry name" value="URACIL-DNA GLYCOSYLASE"/>
    <property type="match status" value="1"/>
</dbReference>
<keyword evidence="2" id="KW-1185">Reference proteome</keyword>
<evidence type="ECO:0000313" key="2">
    <source>
        <dbReference type="Proteomes" id="UP000014500"/>
    </source>
</evidence>
<dbReference type="STRING" id="126957.T1J671"/>
<dbReference type="SUPFAM" id="SSF52141">
    <property type="entry name" value="Uracil-DNA glycosylase-like"/>
    <property type="match status" value="1"/>
</dbReference>
<name>T1J671_STRMM</name>
<organism evidence="1 2">
    <name type="scientific">Strigamia maritima</name>
    <name type="common">European centipede</name>
    <name type="synonym">Geophilus maritimus</name>
    <dbReference type="NCBI Taxonomy" id="126957"/>
    <lineage>
        <taxon>Eukaryota</taxon>
        <taxon>Metazoa</taxon>
        <taxon>Ecdysozoa</taxon>
        <taxon>Arthropoda</taxon>
        <taxon>Myriapoda</taxon>
        <taxon>Chilopoda</taxon>
        <taxon>Pleurostigmophora</taxon>
        <taxon>Geophilomorpha</taxon>
        <taxon>Linotaeniidae</taxon>
        <taxon>Strigamia</taxon>
    </lineage>
</organism>
<dbReference type="GO" id="GO:0005634">
    <property type="term" value="C:nucleus"/>
    <property type="evidence" value="ECO:0007669"/>
    <property type="project" value="TreeGrafter"/>
</dbReference>
<dbReference type="GO" id="GO:0004844">
    <property type="term" value="F:uracil DNA N-glycosylase activity"/>
    <property type="evidence" value="ECO:0007669"/>
    <property type="project" value="InterPro"/>
</dbReference>
<dbReference type="EMBL" id="JH431872">
    <property type="status" value="NOT_ANNOTATED_CDS"/>
    <property type="molecule type" value="Genomic_DNA"/>
</dbReference>
<dbReference type="InterPro" id="IPR002043">
    <property type="entry name" value="UDG_fam1"/>
</dbReference>
<dbReference type="Proteomes" id="UP000014500">
    <property type="component" value="Unassembled WGS sequence"/>
</dbReference>
<reference evidence="1" key="2">
    <citation type="submission" date="2015-02" db="UniProtKB">
        <authorList>
            <consortium name="EnsemblMetazoa"/>
        </authorList>
    </citation>
    <scope>IDENTIFICATION</scope>
</reference>
<dbReference type="PANTHER" id="PTHR11264:SF0">
    <property type="entry name" value="URACIL-DNA GLYCOSYLASE"/>
    <property type="match status" value="1"/>
</dbReference>
<dbReference type="EnsemblMetazoa" id="SMAR009137-RA">
    <property type="protein sequence ID" value="SMAR009137-PA"/>
    <property type="gene ID" value="SMAR009137"/>
</dbReference>